<evidence type="ECO:0000313" key="2">
    <source>
        <dbReference type="Proteomes" id="UP001433268"/>
    </source>
</evidence>
<dbReference type="Proteomes" id="UP001433268">
    <property type="component" value="Unassembled WGS sequence"/>
</dbReference>
<name>A0ABR1V2N3_9PEZI</name>
<comment type="caution">
    <text evidence="1">The sequence shown here is derived from an EMBL/GenBank/DDBJ whole genome shotgun (WGS) entry which is preliminary data.</text>
</comment>
<dbReference type="EMBL" id="JAQQWN010000009">
    <property type="protein sequence ID" value="KAK8065446.1"/>
    <property type="molecule type" value="Genomic_DNA"/>
</dbReference>
<organism evidence="1 2">
    <name type="scientific">Apiospora hydei</name>
    <dbReference type="NCBI Taxonomy" id="1337664"/>
    <lineage>
        <taxon>Eukaryota</taxon>
        <taxon>Fungi</taxon>
        <taxon>Dikarya</taxon>
        <taxon>Ascomycota</taxon>
        <taxon>Pezizomycotina</taxon>
        <taxon>Sordariomycetes</taxon>
        <taxon>Xylariomycetidae</taxon>
        <taxon>Amphisphaeriales</taxon>
        <taxon>Apiosporaceae</taxon>
        <taxon>Apiospora</taxon>
    </lineage>
</organism>
<protein>
    <recommendedName>
        <fullName evidence="3">Ubiquitin 3 binding protein But2 C-terminal domain-containing protein</fullName>
    </recommendedName>
</protein>
<evidence type="ECO:0008006" key="3">
    <source>
        <dbReference type="Google" id="ProtNLM"/>
    </source>
</evidence>
<evidence type="ECO:0000313" key="1">
    <source>
        <dbReference type="EMBL" id="KAK8065446.1"/>
    </source>
</evidence>
<dbReference type="GeneID" id="92049567"/>
<accession>A0ABR1V2N3</accession>
<dbReference type="RefSeq" id="XP_066662199.1">
    <property type="nucleotide sequence ID" value="XM_066816507.1"/>
</dbReference>
<sequence>MILYLQRVDPAYGLPLGLYFKEFYETSPPAAIFDLDGPTGRLSVTNPEYPNSPTLVPFLPPPHGIDTVLQVDYATTSDAYPEYYPEMRCRASAGYGAVDGVTGNLLPDAEIECMATATDVNLQYGGVSFGGNRELLMISEYEGFSGYQFRCQALV</sequence>
<keyword evidence="2" id="KW-1185">Reference proteome</keyword>
<reference evidence="1 2" key="1">
    <citation type="submission" date="2023-01" db="EMBL/GenBank/DDBJ databases">
        <title>Analysis of 21 Apiospora genomes using comparative genomics revels a genus with tremendous synthesis potential of carbohydrate active enzymes and secondary metabolites.</title>
        <authorList>
            <person name="Sorensen T."/>
        </authorList>
    </citation>
    <scope>NUCLEOTIDE SEQUENCE [LARGE SCALE GENOMIC DNA]</scope>
    <source>
        <strain evidence="1 2">CBS 114990</strain>
    </source>
</reference>
<gene>
    <name evidence="1" type="ORF">PG997_012193</name>
</gene>
<proteinExistence type="predicted"/>